<organism evidence="13 14">
    <name type="scientific">Priapulus caudatus</name>
    <name type="common">Priapulid worm</name>
    <dbReference type="NCBI Taxonomy" id="37621"/>
    <lineage>
        <taxon>Eukaryota</taxon>
        <taxon>Metazoa</taxon>
        <taxon>Ecdysozoa</taxon>
        <taxon>Scalidophora</taxon>
        <taxon>Priapulida</taxon>
        <taxon>Priapulimorpha</taxon>
        <taxon>Priapulimorphida</taxon>
        <taxon>Priapulidae</taxon>
        <taxon>Priapulus</taxon>
    </lineage>
</organism>
<keyword evidence="6" id="KW-1133">Transmembrane helix</keyword>
<accession>A0ABM1EJ61</accession>
<comment type="similarity">
    <text evidence="2 12">Belongs to the amiloride-sensitive sodium channel (TC 1.A.6) family.</text>
</comment>
<evidence type="ECO:0000256" key="7">
    <source>
        <dbReference type="ARBA" id="ARBA00023053"/>
    </source>
</evidence>
<comment type="subcellular location">
    <subcellularLocation>
        <location evidence="1">Membrane</location>
        <topology evidence="1">Multi-pass membrane protein</topology>
    </subcellularLocation>
</comment>
<reference evidence="14" key="1">
    <citation type="submission" date="2025-08" db="UniProtKB">
        <authorList>
            <consortium name="RefSeq"/>
        </authorList>
    </citation>
    <scope>IDENTIFICATION</scope>
</reference>
<evidence type="ECO:0000256" key="3">
    <source>
        <dbReference type="ARBA" id="ARBA00022448"/>
    </source>
</evidence>
<dbReference type="RefSeq" id="XP_014672232.1">
    <property type="nucleotide sequence ID" value="XM_014816746.1"/>
</dbReference>
<keyword evidence="5 12" id="KW-0812">Transmembrane</keyword>
<evidence type="ECO:0000313" key="14">
    <source>
        <dbReference type="RefSeq" id="XP_014672232.1"/>
    </source>
</evidence>
<keyword evidence="13" id="KW-1185">Reference proteome</keyword>
<evidence type="ECO:0000256" key="12">
    <source>
        <dbReference type="RuleBase" id="RU000679"/>
    </source>
</evidence>
<evidence type="ECO:0000256" key="10">
    <source>
        <dbReference type="ARBA" id="ARBA00023201"/>
    </source>
</evidence>
<evidence type="ECO:0000256" key="11">
    <source>
        <dbReference type="ARBA" id="ARBA00023303"/>
    </source>
</evidence>
<evidence type="ECO:0000313" key="13">
    <source>
        <dbReference type="Proteomes" id="UP000695022"/>
    </source>
</evidence>
<gene>
    <name evidence="14" type="primary">LOC106812775</name>
</gene>
<protein>
    <submittedName>
        <fullName evidence="14">Degenerin mec-10-like isoform X1</fullName>
    </submittedName>
</protein>
<dbReference type="Gene3D" id="2.60.470.10">
    <property type="entry name" value="Acid-sensing ion channels like domains"/>
    <property type="match status" value="1"/>
</dbReference>
<proteinExistence type="inferred from homology"/>
<dbReference type="PRINTS" id="PR01078">
    <property type="entry name" value="AMINACHANNEL"/>
</dbReference>
<evidence type="ECO:0000256" key="8">
    <source>
        <dbReference type="ARBA" id="ARBA00023065"/>
    </source>
</evidence>
<evidence type="ECO:0000256" key="1">
    <source>
        <dbReference type="ARBA" id="ARBA00004141"/>
    </source>
</evidence>
<keyword evidence="9" id="KW-0472">Membrane</keyword>
<dbReference type="PANTHER" id="PTHR11690:SF248">
    <property type="entry name" value="PICKPOCKET 17, ISOFORM A"/>
    <property type="match status" value="1"/>
</dbReference>
<dbReference type="GeneID" id="106812775"/>
<dbReference type="Proteomes" id="UP000695022">
    <property type="component" value="Unplaced"/>
</dbReference>
<evidence type="ECO:0000256" key="2">
    <source>
        <dbReference type="ARBA" id="ARBA00007193"/>
    </source>
</evidence>
<keyword evidence="3 12" id="KW-0813">Transport</keyword>
<name>A0ABM1EJ61_PRICU</name>
<dbReference type="InterPro" id="IPR001873">
    <property type="entry name" value="ENaC"/>
</dbReference>
<evidence type="ECO:0000256" key="5">
    <source>
        <dbReference type="ARBA" id="ARBA00022692"/>
    </source>
</evidence>
<keyword evidence="8 12" id="KW-0406">Ion transport</keyword>
<dbReference type="Pfam" id="PF00858">
    <property type="entry name" value="ASC"/>
    <property type="match status" value="1"/>
</dbReference>
<keyword evidence="11 12" id="KW-0407">Ion channel</keyword>
<keyword evidence="4 12" id="KW-0894">Sodium channel</keyword>
<keyword evidence="10 12" id="KW-0739">Sodium transport</keyword>
<keyword evidence="7" id="KW-0915">Sodium</keyword>
<evidence type="ECO:0000256" key="6">
    <source>
        <dbReference type="ARBA" id="ARBA00022989"/>
    </source>
</evidence>
<sequence length="277" mass="31364">MSYDRREFPAVTVCNSNPFTATRMAYDVNFTSFWFLPPNLTEGSFYDDFQELDNQLEAAYSTGNVAEYIATLKELETLVVQQNISSREQQAYFMMELYGRDLNDTEMVGLSQPLNELVLSCEWQGKPCQMSKHFYAFFNPTYGNCFTFNSGLNPNASELETVEQVGEDFGLRLMLFVNQDEYIGPIAKSAGIRVAVHEARQYSWPLNEGFFISPQAETSVAISRKLVTRLESPYSDCVYEDVGKYSYLTYFPEYSYSMTGDALPALGDACSLASCCL</sequence>
<evidence type="ECO:0000256" key="4">
    <source>
        <dbReference type="ARBA" id="ARBA00022461"/>
    </source>
</evidence>
<evidence type="ECO:0000256" key="9">
    <source>
        <dbReference type="ARBA" id="ARBA00023136"/>
    </source>
</evidence>
<dbReference type="PANTHER" id="PTHR11690">
    <property type="entry name" value="AMILORIDE-SENSITIVE SODIUM CHANNEL-RELATED"/>
    <property type="match status" value="1"/>
</dbReference>